<organism evidence="1 2">
    <name type="scientific">Capillimicrobium parvum</name>
    <dbReference type="NCBI Taxonomy" id="2884022"/>
    <lineage>
        <taxon>Bacteria</taxon>
        <taxon>Bacillati</taxon>
        <taxon>Actinomycetota</taxon>
        <taxon>Thermoleophilia</taxon>
        <taxon>Solirubrobacterales</taxon>
        <taxon>Capillimicrobiaceae</taxon>
        <taxon>Capillimicrobium</taxon>
    </lineage>
</organism>
<gene>
    <name evidence="1" type="ORF">DSM104329_01660</name>
</gene>
<dbReference type="AlphaFoldDB" id="A0A9E6XW81"/>
<evidence type="ECO:0000313" key="1">
    <source>
        <dbReference type="EMBL" id="UGS35273.1"/>
    </source>
</evidence>
<dbReference type="PANTHER" id="PTHR44656">
    <property type="entry name" value="DEHYDROGENASE/REDUCTASE SDR FAMILY MEMBER 12"/>
    <property type="match status" value="1"/>
</dbReference>
<reference evidence="1" key="1">
    <citation type="journal article" date="2022" name="Int. J. Syst. Evol. Microbiol.">
        <title>Pseudomonas aegrilactucae sp. nov. and Pseudomonas morbosilactucae sp. nov., pathogens causing bacterial rot of lettuce in Japan.</title>
        <authorList>
            <person name="Sawada H."/>
            <person name="Fujikawa T."/>
            <person name="Satou M."/>
        </authorList>
    </citation>
    <scope>NUCLEOTIDE SEQUENCE</scope>
    <source>
        <strain evidence="1">0166_1</strain>
    </source>
</reference>
<proteinExistence type="predicted"/>
<protein>
    <recommendedName>
        <fullName evidence="3">Dehydrogenase</fullName>
    </recommendedName>
</protein>
<name>A0A9E6XW81_9ACTN</name>
<sequence length="318" mass="34131">MLARPLDTALDRLVVPGWSRIGWALRRPGFEAPPPDALAGRSALVTGAGSGIGTAAATGFARLGARVHLLVRNRERGERTLAEIAAEVPGAQLELEVCDVSLLASVRAFATAFAARVPDLGVLVHNAGVLPERRIETVEGHELTFATHVLGPHLLSRLLPAGRTIWVSSGGMYAQRLRVDDLQYRAGGYDGTTAYARTKRMQVALAEEWALHRPERVTHAMHPGWVDTPGLAESLSAFHRLARPLLRTPEQGADTIVWLAAAAAPGRCNGRFWQDRRPRPTHLLGRGGDDPADRRTLWDACEALTAPPVTAGPGAPAS</sequence>
<dbReference type="InterPro" id="IPR002347">
    <property type="entry name" value="SDR_fam"/>
</dbReference>
<dbReference type="InterPro" id="IPR052992">
    <property type="entry name" value="SDR_member_12"/>
</dbReference>
<dbReference type="KEGG" id="sbae:DSM104329_01660"/>
<dbReference type="RefSeq" id="WP_259314962.1">
    <property type="nucleotide sequence ID" value="NZ_CP087164.1"/>
</dbReference>
<evidence type="ECO:0000313" key="2">
    <source>
        <dbReference type="Proteomes" id="UP001162834"/>
    </source>
</evidence>
<dbReference type="SUPFAM" id="SSF51735">
    <property type="entry name" value="NAD(P)-binding Rossmann-fold domains"/>
    <property type="match status" value="1"/>
</dbReference>
<dbReference type="Pfam" id="PF00106">
    <property type="entry name" value="adh_short"/>
    <property type="match status" value="1"/>
</dbReference>
<accession>A0A9E6XW81</accession>
<dbReference type="PANTHER" id="PTHR44656:SF7">
    <property type="entry name" value="DEHYDROGENASE_REDUCTASE SDR FAMILY MEMBER 12"/>
    <property type="match status" value="1"/>
</dbReference>
<keyword evidence="2" id="KW-1185">Reference proteome</keyword>
<dbReference type="Proteomes" id="UP001162834">
    <property type="component" value="Chromosome"/>
</dbReference>
<dbReference type="EMBL" id="CP087164">
    <property type="protein sequence ID" value="UGS35273.1"/>
    <property type="molecule type" value="Genomic_DNA"/>
</dbReference>
<dbReference type="PRINTS" id="PR00081">
    <property type="entry name" value="GDHRDH"/>
</dbReference>
<evidence type="ECO:0008006" key="3">
    <source>
        <dbReference type="Google" id="ProtNLM"/>
    </source>
</evidence>
<dbReference type="InterPro" id="IPR036291">
    <property type="entry name" value="NAD(P)-bd_dom_sf"/>
</dbReference>
<dbReference type="Gene3D" id="3.40.50.720">
    <property type="entry name" value="NAD(P)-binding Rossmann-like Domain"/>
    <property type="match status" value="1"/>
</dbReference>